<comment type="caution">
    <text evidence="3">The sequence shown here is derived from an EMBL/GenBank/DDBJ whole genome shotgun (WGS) entry which is preliminary data.</text>
</comment>
<evidence type="ECO:0000313" key="4">
    <source>
        <dbReference type="Proteomes" id="UP000094412"/>
    </source>
</evidence>
<dbReference type="Proteomes" id="UP000094412">
    <property type="component" value="Unassembled WGS sequence"/>
</dbReference>
<evidence type="ECO:0000313" key="3">
    <source>
        <dbReference type="EMBL" id="OCX15022.1"/>
    </source>
</evidence>
<reference evidence="3 4" key="1">
    <citation type="submission" date="2016-08" db="EMBL/GenBank/DDBJ databases">
        <title>Whole genome sequence of Mesorhizobium sp. strain UASWS1009 isolated from industrial sewage.</title>
        <authorList>
            <person name="Crovadore J."/>
            <person name="Calmin G."/>
            <person name="Chablais R."/>
            <person name="Cochard B."/>
            <person name="Lefort F."/>
        </authorList>
    </citation>
    <scope>NUCLEOTIDE SEQUENCE [LARGE SCALE GENOMIC DNA]</scope>
    <source>
        <strain evidence="3 4">UASWS1009</strain>
    </source>
</reference>
<sequence>MQYILLIHADETAFAKMTPEMVGLMTEPYQAYNAALAKAGAMVAGERLQPSHASTTVRIRDGKTEVLDGPFAVTKEQLGGFYLIEAPDLDAALAWAARCPAASHGTVEVRPIWPTH</sequence>
<dbReference type="STRING" id="1566387.QV13_21765"/>
<comment type="similarity">
    <text evidence="1">Belongs to the YciI family.</text>
</comment>
<evidence type="ECO:0000259" key="2">
    <source>
        <dbReference type="Pfam" id="PF03795"/>
    </source>
</evidence>
<dbReference type="AlphaFoldDB" id="A0A1C2DJT7"/>
<keyword evidence="4" id="KW-1185">Reference proteome</keyword>
<dbReference type="PANTHER" id="PTHR35174">
    <property type="entry name" value="BLL7171 PROTEIN-RELATED"/>
    <property type="match status" value="1"/>
</dbReference>
<dbReference type="SUPFAM" id="SSF54909">
    <property type="entry name" value="Dimeric alpha+beta barrel"/>
    <property type="match status" value="1"/>
</dbReference>
<gene>
    <name evidence="3" type="ORF">QV13_21765</name>
</gene>
<organism evidence="3 4">
    <name type="scientific">Mesorhizobium hungaricum</name>
    <dbReference type="NCBI Taxonomy" id="1566387"/>
    <lineage>
        <taxon>Bacteria</taxon>
        <taxon>Pseudomonadati</taxon>
        <taxon>Pseudomonadota</taxon>
        <taxon>Alphaproteobacteria</taxon>
        <taxon>Hyphomicrobiales</taxon>
        <taxon>Phyllobacteriaceae</taxon>
        <taxon>Mesorhizobium</taxon>
    </lineage>
</organism>
<dbReference type="Gene3D" id="3.30.70.1060">
    <property type="entry name" value="Dimeric alpha+beta barrel"/>
    <property type="match status" value="1"/>
</dbReference>
<dbReference type="RefSeq" id="WP_024926500.1">
    <property type="nucleotide sequence ID" value="NZ_MDEO01000035.1"/>
</dbReference>
<dbReference type="PANTHER" id="PTHR35174:SF3">
    <property type="entry name" value="BLL7171 PROTEIN"/>
    <property type="match status" value="1"/>
</dbReference>
<feature type="domain" description="YCII-related" evidence="2">
    <location>
        <begin position="1"/>
        <end position="114"/>
    </location>
</feature>
<proteinExistence type="inferred from homology"/>
<name>A0A1C2DJT7_9HYPH</name>
<protein>
    <recommendedName>
        <fullName evidence="2">YCII-related domain-containing protein</fullName>
    </recommendedName>
</protein>
<dbReference type="Pfam" id="PF03795">
    <property type="entry name" value="YCII"/>
    <property type="match status" value="1"/>
</dbReference>
<evidence type="ECO:0000256" key="1">
    <source>
        <dbReference type="ARBA" id="ARBA00007689"/>
    </source>
</evidence>
<dbReference type="EMBL" id="MDEO01000035">
    <property type="protein sequence ID" value="OCX15022.1"/>
    <property type="molecule type" value="Genomic_DNA"/>
</dbReference>
<dbReference type="InterPro" id="IPR011008">
    <property type="entry name" value="Dimeric_a/b-barrel"/>
</dbReference>
<dbReference type="InterPro" id="IPR005545">
    <property type="entry name" value="YCII"/>
</dbReference>
<accession>A0A1C2DJT7</accession>
<dbReference type="OrthoDB" id="9807535at2"/>